<dbReference type="KEGG" id="tcl:Tchl_1286"/>
<keyword evidence="2" id="KW-1185">Reference proteome</keyword>
<organism evidence="1 2">
    <name type="scientific">Thauera chlorobenzoica</name>
    <dbReference type="NCBI Taxonomy" id="96773"/>
    <lineage>
        <taxon>Bacteria</taxon>
        <taxon>Pseudomonadati</taxon>
        <taxon>Pseudomonadota</taxon>
        <taxon>Betaproteobacteria</taxon>
        <taxon>Rhodocyclales</taxon>
        <taxon>Zoogloeaceae</taxon>
        <taxon>Thauera</taxon>
    </lineage>
</organism>
<dbReference type="RefSeq" id="WP_075147668.1">
    <property type="nucleotide sequence ID" value="NZ_CP018839.1"/>
</dbReference>
<reference evidence="1 2" key="1">
    <citation type="submission" date="2016-12" db="EMBL/GenBank/DDBJ databases">
        <title>Complete genome sequence of Thauera chlorobenzoica, a Betaproteobacterium degrading haloaromatics anaerobically to CO2 and halides.</title>
        <authorList>
            <person name="Goris T."/>
            <person name="Mergelsberg M."/>
            <person name="Boll M."/>
        </authorList>
    </citation>
    <scope>NUCLEOTIDE SEQUENCE [LARGE SCALE GENOMIC DNA]</scope>
    <source>
        <strain evidence="1 2">3CB1</strain>
    </source>
</reference>
<dbReference type="EMBL" id="CP018839">
    <property type="protein sequence ID" value="APR04145.1"/>
    <property type="molecule type" value="Genomic_DNA"/>
</dbReference>
<sequence length="157" mass="17296">MRTRLKTSFLPLLFAALGTAVHAAELSCPDLKEAVQVAACPTDAELRFTFMGYCSDNARLYGRDVLTCASFENYRAVKNIALWESADGGFSGYLSCNVPPEQIRASPALRMKVERQKNLTRLICDYDNDHRLEQRSKAACTVQAADCSTGACRATCE</sequence>
<proteinExistence type="predicted"/>
<evidence type="ECO:0000313" key="2">
    <source>
        <dbReference type="Proteomes" id="UP000185739"/>
    </source>
</evidence>
<dbReference type="OrthoDB" id="8526680at2"/>
<gene>
    <name evidence="1" type="ORF">Tchl_1286</name>
</gene>
<dbReference type="Proteomes" id="UP000185739">
    <property type="component" value="Chromosome"/>
</dbReference>
<dbReference type="AlphaFoldDB" id="A0A1H5T2B2"/>
<evidence type="ECO:0000313" key="1">
    <source>
        <dbReference type="EMBL" id="APR04145.1"/>
    </source>
</evidence>
<accession>A0A1H5T2B2</accession>
<name>A0A1H5T2B2_9RHOO</name>
<protein>
    <submittedName>
        <fullName evidence="1">Uncharacterized protein</fullName>
    </submittedName>
</protein>